<feature type="compositionally biased region" description="Basic and acidic residues" evidence="6">
    <location>
        <begin position="1271"/>
        <end position="1291"/>
    </location>
</feature>
<reference evidence="8" key="3">
    <citation type="submission" date="2025-09" db="UniProtKB">
        <authorList>
            <consortium name="Ensembl"/>
        </authorList>
    </citation>
    <scope>IDENTIFICATION</scope>
</reference>
<feature type="region of interest" description="Disordered" evidence="6">
    <location>
        <begin position="1637"/>
        <end position="1773"/>
    </location>
</feature>
<feature type="region of interest" description="Disordered" evidence="6">
    <location>
        <begin position="188"/>
        <end position="212"/>
    </location>
</feature>
<feature type="compositionally biased region" description="Low complexity" evidence="6">
    <location>
        <begin position="197"/>
        <end position="212"/>
    </location>
</feature>
<feature type="compositionally biased region" description="Acidic residues" evidence="6">
    <location>
        <begin position="2084"/>
        <end position="2101"/>
    </location>
</feature>
<dbReference type="SMART" id="SM00451">
    <property type="entry name" value="ZnF_U1"/>
    <property type="match status" value="2"/>
</dbReference>
<evidence type="ECO:0000256" key="3">
    <source>
        <dbReference type="ARBA" id="ARBA00022771"/>
    </source>
</evidence>
<evidence type="ECO:0000256" key="5">
    <source>
        <dbReference type="ARBA" id="ARBA00023242"/>
    </source>
</evidence>
<feature type="compositionally biased region" description="Polar residues" evidence="6">
    <location>
        <begin position="342"/>
        <end position="357"/>
    </location>
</feature>
<evidence type="ECO:0000259" key="7">
    <source>
        <dbReference type="PROSITE" id="PS50171"/>
    </source>
</evidence>
<feature type="compositionally biased region" description="Acidic residues" evidence="6">
    <location>
        <begin position="2250"/>
        <end position="2262"/>
    </location>
</feature>
<evidence type="ECO:0000313" key="8">
    <source>
        <dbReference type="Ensembl" id="ENSOTSP00005152487.1"/>
    </source>
</evidence>
<evidence type="ECO:0000256" key="4">
    <source>
        <dbReference type="ARBA" id="ARBA00022833"/>
    </source>
</evidence>
<feature type="compositionally biased region" description="Polar residues" evidence="6">
    <location>
        <begin position="1833"/>
        <end position="1849"/>
    </location>
</feature>
<comment type="subcellular location">
    <subcellularLocation>
        <location evidence="1">Nucleus</location>
    </subcellularLocation>
</comment>
<feature type="compositionally biased region" description="Basic residues" evidence="6">
    <location>
        <begin position="1174"/>
        <end position="1185"/>
    </location>
</feature>
<feature type="compositionally biased region" description="Low complexity" evidence="6">
    <location>
        <begin position="1546"/>
        <end position="1561"/>
    </location>
</feature>
<feature type="compositionally biased region" description="Polar residues" evidence="6">
    <location>
        <begin position="2016"/>
        <end position="2031"/>
    </location>
</feature>
<feature type="compositionally biased region" description="Low complexity" evidence="6">
    <location>
        <begin position="786"/>
        <end position="814"/>
    </location>
</feature>
<feature type="region of interest" description="Disordered" evidence="6">
    <location>
        <begin position="904"/>
        <end position="976"/>
    </location>
</feature>
<dbReference type="InterPro" id="IPR000690">
    <property type="entry name" value="Matrin/U1-C_Znf_C2H2"/>
</dbReference>
<dbReference type="GO" id="GO:0005634">
    <property type="term" value="C:nucleus"/>
    <property type="evidence" value="ECO:0007669"/>
    <property type="project" value="UniProtKB-SubCell"/>
</dbReference>
<feature type="compositionally biased region" description="Basic and acidic residues" evidence="6">
    <location>
        <begin position="321"/>
        <end position="332"/>
    </location>
</feature>
<feature type="region of interest" description="Disordered" evidence="6">
    <location>
        <begin position="1160"/>
        <end position="1207"/>
    </location>
</feature>
<feature type="compositionally biased region" description="Basic and acidic residues" evidence="6">
    <location>
        <begin position="689"/>
        <end position="704"/>
    </location>
</feature>
<dbReference type="GO" id="GO:0008270">
    <property type="term" value="F:zinc ion binding"/>
    <property type="evidence" value="ECO:0007669"/>
    <property type="project" value="UniProtKB-KW"/>
</dbReference>
<dbReference type="PANTHER" id="PTHR15491">
    <property type="match status" value="1"/>
</dbReference>
<feature type="region of interest" description="Disordered" evidence="6">
    <location>
        <begin position="1426"/>
        <end position="1606"/>
    </location>
</feature>
<reference evidence="8" key="2">
    <citation type="submission" date="2025-08" db="UniProtKB">
        <authorList>
            <consortium name="Ensembl"/>
        </authorList>
    </citation>
    <scope>IDENTIFICATION</scope>
</reference>
<feature type="compositionally biased region" description="Basic and acidic residues" evidence="6">
    <location>
        <begin position="1661"/>
        <end position="1671"/>
    </location>
</feature>
<feature type="compositionally biased region" description="Polar residues" evidence="6">
    <location>
        <begin position="387"/>
        <end position="401"/>
    </location>
</feature>
<feature type="compositionally biased region" description="Low complexity" evidence="6">
    <location>
        <begin position="1696"/>
        <end position="1707"/>
    </location>
</feature>
<feature type="compositionally biased region" description="Polar residues" evidence="6">
    <location>
        <begin position="1923"/>
        <end position="1934"/>
    </location>
</feature>
<feature type="region of interest" description="Disordered" evidence="6">
    <location>
        <begin position="1247"/>
        <end position="1293"/>
    </location>
</feature>
<feature type="compositionally biased region" description="Polar residues" evidence="6">
    <location>
        <begin position="2354"/>
        <end position="2374"/>
    </location>
</feature>
<feature type="region of interest" description="Disordered" evidence="6">
    <location>
        <begin position="262"/>
        <end position="409"/>
    </location>
</feature>
<feature type="compositionally biased region" description="Low complexity" evidence="6">
    <location>
        <begin position="1188"/>
        <end position="1207"/>
    </location>
</feature>
<feature type="compositionally biased region" description="Low complexity" evidence="6">
    <location>
        <begin position="1735"/>
        <end position="1748"/>
    </location>
</feature>
<reference evidence="9" key="1">
    <citation type="journal article" date="2018" name="PLoS ONE">
        <title>Chinook salmon (Oncorhynchus tshawytscha) genome and transcriptome.</title>
        <authorList>
            <person name="Christensen K.A."/>
            <person name="Leong J.S."/>
            <person name="Sakhrani D."/>
            <person name="Biagi C.A."/>
            <person name="Minkley D.R."/>
            <person name="Withler R.E."/>
            <person name="Rondeau E.B."/>
            <person name="Koop B.F."/>
            <person name="Devlin R.H."/>
        </authorList>
    </citation>
    <scope>NUCLEOTIDE SEQUENCE [LARGE SCALE GENOMIC DNA]</scope>
</reference>
<feature type="compositionally biased region" description="Low complexity" evidence="6">
    <location>
        <begin position="1586"/>
        <end position="1598"/>
    </location>
</feature>
<feature type="compositionally biased region" description="Basic and acidic residues" evidence="6">
    <location>
        <begin position="2232"/>
        <end position="2244"/>
    </location>
</feature>
<sequence>MSRPLYNPLGDQYSSQAQRSAAQMGQYGLTQSQAGRDPLGASRLGLGSGGGGGGSSGQGGMMSSMVAQQMGYDPGQRSTGMTPEMETSIDHHIRGAREEVRLLSQLMQQNKNQQVSLDAQDLRLSRDPMDELSSGGGLGGYTPGRTSSDQQSSMDPWSGFLTQSASSKLFSSTLPQYQSQTSGFGGAGVLGSTSRGSEAPVSASSAASRPARYTSESASSILASFGLSNEDLELLSHYPDDQLTPDNLPFILRDIRIRKANRTMDVDPRPKAGGGPGPGSDHGGGGQSKVIDYEHSRATKYDSYDDGDNSHPDNYSSRNPLPKEKPKYDMVRDSLSGYAGHSMTSDLSKQRTQQQHIHSPAVQSPIPMTDAGSRIGLPPPSSQPQQTLKTHGSSSKATSKPMNIPVRSGDQGLSRLLASQNQSNARGHAQPRSGLVVLGGGGGAGVGIPGLRVGGVPVGVPPPTTPPIWPSIFPIMNPSIPPPGHVPVTFPPPRIGPMPSMHQQMNLPPPMMMMTKRLPTPTMMSDYSAASPRFFPHTCSLCNIECAQLKNWIEHQNTGLHVENCRLLRKSYPDWNVETVAVSRNESSQLSSKRRRTTRSASRSSSWSRSPSPPLRPFSYHTPSSSTRRPRSRERSRERRHNTTTRRSRSPGSLRGRERERDPPASSSSHRDQERRPQTASSSRRSRSRSYERERARERRETTRRSSLPKSNSAERLAKKTVLRDWPRNTLESSAGLSLTENTSLEVMMQSLAPALLAELAKKKGATASSSSSKGGASRKTETGMSKSGSKLGSGRSSTRKSSSPSKSSSSTSTKTKKKRGPGTSALLKLMNIPQHTAHDEVMKAVEPFGKIKNIILLKSIQQASVMFEKEEDARLLASCKTLTIRGQVVIIRMEEETLLEDSKELDRAKKSSSERKATAAQSQTGTTKSTKTSTKSSTTATKPQTTGTKNTPKVCGANTKSKGKSPLGPQQPDIANNRFVKIEGLPETGYTEEDVLALVKPYGYKPGLYNCFILPNQRWAIIRMEREQKSFAMLTNYTESPPKLLDCPLTFTLTRPDTNLLQEGVYTTLKGLTTTDPTLKERLLIVSNVPAGTAAAQEVHDLVKRFGSYLDSLSLINRIYFEMESSSVAKTVCLHFQKSPSVVQNNPLKFNLLVKDQQAPQPPAQKTSVVSTKAKKKPIKGKKPVAKDVTTPVKPVTPTTTSTNATVSSSQPVAVATKQPGDDVIVAEVKQPGSDVVVMNSDGKATVAESGGKEGGISSTKDGKKKNAHPPKEDGGMKTEEEAKENKEDTATVVISASLPTVAVSAPEEEVAMETQSTDGVASTNEVAAEPEQVLAAVPQQGSDVIALSSETVTTVATTEPCLISAVEGSDNVANPVDSDTLAALVPAQIPAPVPVELNVEDKPQDFPPVTEEILKALEAAVHQHRMGRLAEEQAKQEHNQGEGIQAKPLPNQESPAAGETAEKKTPAESEEKTGEKETAKKEEPRPDKKTTDTKKTPSGSGQPDHKNGKTEASGGRGRRLSAERRDSSRHRSSRAPSEEEQDPSTSRQGNSSSSSSGSRRSSRHDGSPAKKKGRKEEEEERSKSLGSSSKTTLSSRSRSKDTASCYEGDEFMSDVIPDEANSFYLDQFNMDQFVTVDEVEGDEAENTNPPQSSSSSSHKTQDKASERSKRSSKRKRGTPDTPSPKSSLEHKETPTSSSSTPPAQKTPRKAAAKKAAVKPQPPATSGRKTRSSAAVVVATEAAGTQEAADENTSIADTEAEPVPLEIRSQSEEEVVVVTKGCDTGDVVPSSHHKMSVLDTAVTDNKEEKSAVSESDMETTAEKPPELEGSEETTQAEKGSSILGTEAQNGACPLELGLTHPSASAKERTLQKALQLQEVETVSGPQVPQSLIDKVPDDDGDFQIVDEAVDDDTPRDGEEGSQDTQEQSGSLSLGYQAPAASESTGSQVPQTTLEEHEEISNDEEEDSAFQILDSLEDTEDNMADSSLAGQGGRRDSLPREMEGFQILDSVDDQTETTQVLDNHTTDSKCQGGSKPLKGGKKTPQKKGKKEIKKVSKTQEVTKTPTGESEGGTPKKSNLVTLDEVSEEEEDYPDDAAEEEELIKKQKLVKEKQREKDRGKEREKGRRRSREKERTREEEREERVGVDTEGLVTLDEIGEDEGAEGPCLEPHPFSQEDESGDTFNPETLVTLDEAGGDGEDDEEEEQNKGPEPAQNQQADHTADATGSPGAEDDGRGMEEIRRMDFVTVDEVGEEEEEEEEEAVTTRRGARGRKRARQTSARKSVKVKKVSVKDQEEEEPRADTTPPTDTASVDTPSSLLQVAVTSEVDAQPAASVPDLHEKERKADTPADQPSLEASSAGQERQTDPPENQSLEGKQETTDICVGKAWTDSTTPQEASEQRREEEEEPELKRCRSESPLITDFNLPPFSPHNPIGQDFVVPKTGFFCKLCSLFYGNEHTARKTHCSSLQHYQNLQKYYLKRQKQQAGSSSLGSVSK</sequence>
<gene>
    <name evidence="8" type="primary">DACT2</name>
</gene>
<feature type="compositionally biased region" description="Basic and acidic residues" evidence="6">
    <location>
        <begin position="1430"/>
        <end position="1442"/>
    </location>
</feature>
<feature type="compositionally biased region" description="Basic and acidic residues" evidence="6">
    <location>
        <begin position="120"/>
        <end position="129"/>
    </location>
</feature>
<dbReference type="PROSITE" id="PS50171">
    <property type="entry name" value="ZF_MATRIN"/>
    <property type="match status" value="1"/>
</dbReference>
<keyword evidence="3" id="KW-0863">Zinc-finger</keyword>
<evidence type="ECO:0000256" key="2">
    <source>
        <dbReference type="ARBA" id="ARBA00022723"/>
    </source>
</evidence>
<feature type="region of interest" description="Disordered" evidence="6">
    <location>
        <begin position="111"/>
        <end position="158"/>
    </location>
</feature>
<feature type="compositionally biased region" description="Basic and acidic residues" evidence="6">
    <location>
        <begin position="1462"/>
        <end position="1497"/>
    </location>
</feature>
<feature type="compositionally biased region" description="Basic residues" evidence="6">
    <location>
        <begin position="2038"/>
        <end position="2056"/>
    </location>
</feature>
<accession>A0AAZ3SH99</accession>
<feature type="region of interest" description="Disordered" evidence="6">
    <location>
        <begin position="1785"/>
        <end position="2419"/>
    </location>
</feature>
<evidence type="ECO:0000313" key="9">
    <source>
        <dbReference type="Proteomes" id="UP000694402"/>
    </source>
</evidence>
<proteinExistence type="predicted"/>
<keyword evidence="2" id="KW-0479">Metal-binding</keyword>
<dbReference type="PANTHER" id="PTHR15491:SF9">
    <property type="entry name" value="CIP1-INTERACTING ZINC FINGER PROTEIN"/>
    <property type="match status" value="1"/>
</dbReference>
<dbReference type="Ensembl" id="ENSOTST00005161072.1">
    <property type="protein sequence ID" value="ENSOTSP00005152487.1"/>
    <property type="gene ID" value="ENSOTSG00005051851.1"/>
</dbReference>
<keyword evidence="9" id="KW-1185">Reference proteome</keyword>
<feature type="compositionally biased region" description="Basic and acidic residues" evidence="6">
    <location>
        <begin position="2102"/>
        <end position="2146"/>
    </location>
</feature>
<feature type="compositionally biased region" description="Low complexity" evidence="6">
    <location>
        <begin position="2302"/>
        <end position="2317"/>
    </location>
</feature>
<feature type="compositionally biased region" description="Low complexity" evidence="6">
    <location>
        <begin position="599"/>
        <end position="610"/>
    </location>
</feature>
<feature type="region of interest" description="Disordered" evidence="6">
    <location>
        <begin position="765"/>
        <end position="826"/>
    </location>
</feature>
<feature type="compositionally biased region" description="Basic residues" evidence="6">
    <location>
        <begin position="1708"/>
        <end position="1718"/>
    </location>
</feature>
<feature type="compositionally biased region" description="Polar residues" evidence="6">
    <location>
        <begin position="2058"/>
        <end position="2067"/>
    </location>
</feature>
<feature type="compositionally biased region" description="Low complexity" evidence="6">
    <location>
        <begin position="14"/>
        <end position="23"/>
    </location>
</feature>
<protein>
    <recommendedName>
        <fullName evidence="7">Matrin-type domain-containing protein</fullName>
    </recommendedName>
</protein>
<feature type="compositionally biased region" description="Basic and acidic residues" evidence="6">
    <location>
        <begin position="2398"/>
        <end position="2415"/>
    </location>
</feature>
<dbReference type="Proteomes" id="UP000694402">
    <property type="component" value="Unassembled WGS sequence"/>
</dbReference>
<feature type="region of interest" description="Disordered" evidence="6">
    <location>
        <begin position="583"/>
        <end position="721"/>
    </location>
</feature>
<feature type="compositionally biased region" description="Polar residues" evidence="6">
    <location>
        <begin position="144"/>
        <end position="158"/>
    </location>
</feature>
<dbReference type="InterPro" id="IPR026811">
    <property type="entry name" value="CIZ1"/>
</dbReference>
<feature type="compositionally biased region" description="Low complexity" evidence="6">
    <location>
        <begin position="919"/>
        <end position="954"/>
    </location>
</feature>
<feature type="compositionally biased region" description="Basic and acidic residues" evidence="6">
    <location>
        <begin position="655"/>
        <end position="677"/>
    </location>
</feature>
<keyword evidence="4" id="KW-0862">Zinc</keyword>
<feature type="compositionally biased region" description="Basic and acidic residues" evidence="6">
    <location>
        <begin position="904"/>
        <end position="918"/>
    </location>
</feature>
<feature type="compositionally biased region" description="Gly residues" evidence="6">
    <location>
        <begin position="46"/>
        <end position="60"/>
    </location>
</feature>
<organism evidence="8 9">
    <name type="scientific">Oncorhynchus tshawytscha</name>
    <name type="common">Chinook salmon</name>
    <name type="synonym">Salmo tshawytscha</name>
    <dbReference type="NCBI Taxonomy" id="74940"/>
    <lineage>
        <taxon>Eukaryota</taxon>
        <taxon>Metazoa</taxon>
        <taxon>Chordata</taxon>
        <taxon>Craniata</taxon>
        <taxon>Vertebrata</taxon>
        <taxon>Euteleostomi</taxon>
        <taxon>Actinopterygii</taxon>
        <taxon>Neopterygii</taxon>
        <taxon>Teleostei</taxon>
        <taxon>Protacanthopterygii</taxon>
        <taxon>Salmoniformes</taxon>
        <taxon>Salmonidae</taxon>
        <taxon>Salmoninae</taxon>
        <taxon>Oncorhynchus</taxon>
    </lineage>
</organism>
<dbReference type="InterPro" id="IPR003604">
    <property type="entry name" value="Matrin/U1-like-C_Znf_C2H2"/>
</dbReference>
<feature type="compositionally biased region" description="Low complexity" evidence="6">
    <location>
        <begin position="766"/>
        <end position="778"/>
    </location>
</feature>
<feature type="compositionally biased region" description="Basic residues" evidence="6">
    <location>
        <begin position="628"/>
        <end position="649"/>
    </location>
</feature>
<feature type="compositionally biased region" description="Polar residues" evidence="6">
    <location>
        <begin position="1942"/>
        <end position="1953"/>
    </location>
</feature>
<feature type="compositionally biased region" description="Basic and acidic residues" evidence="6">
    <location>
        <begin position="291"/>
        <end position="311"/>
    </location>
</feature>
<keyword evidence="5" id="KW-0539">Nucleus</keyword>
<name>A0AAZ3SH99_ONCTS</name>
<evidence type="ECO:0000256" key="6">
    <source>
        <dbReference type="SAM" id="MobiDB-lite"/>
    </source>
</evidence>
<feature type="region of interest" description="Disordered" evidence="6">
    <location>
        <begin position="1"/>
        <end position="62"/>
    </location>
</feature>
<feature type="compositionally biased region" description="Low complexity" evidence="6">
    <location>
        <begin position="617"/>
        <end position="627"/>
    </location>
</feature>
<feature type="compositionally biased region" description="Gly residues" evidence="6">
    <location>
        <begin position="272"/>
        <end position="287"/>
    </location>
</feature>
<dbReference type="GO" id="GO:0003676">
    <property type="term" value="F:nucleic acid binding"/>
    <property type="evidence" value="ECO:0007669"/>
    <property type="project" value="InterPro"/>
</dbReference>
<feature type="compositionally biased region" description="Basic residues" evidence="6">
    <location>
        <begin position="2267"/>
        <end position="2276"/>
    </location>
</feature>
<feature type="compositionally biased region" description="Acidic residues" evidence="6">
    <location>
        <begin position="2194"/>
        <end position="2205"/>
    </location>
</feature>
<evidence type="ECO:0000256" key="1">
    <source>
        <dbReference type="ARBA" id="ARBA00004123"/>
    </source>
</evidence>
<feature type="compositionally biased region" description="Basic and acidic residues" evidence="6">
    <location>
        <begin position="1993"/>
        <end position="2003"/>
    </location>
</feature>
<feature type="compositionally biased region" description="Polar residues" evidence="6">
    <location>
        <begin position="1873"/>
        <end position="1890"/>
    </location>
</feature>
<dbReference type="GeneTree" id="ENSGT01060000248840"/>
<feature type="domain" description="Matrin-type" evidence="7">
    <location>
        <begin position="2445"/>
        <end position="2476"/>
    </location>
</feature>
<feature type="compositionally biased region" description="Basic and acidic residues" evidence="6">
    <location>
        <begin position="1565"/>
        <end position="1585"/>
    </location>
</feature>
<feature type="compositionally biased region" description="Acidic residues" evidence="6">
    <location>
        <begin position="1956"/>
        <end position="1968"/>
    </location>
</feature>
<feature type="compositionally biased region" description="Basic and acidic residues" evidence="6">
    <location>
        <begin position="2337"/>
        <end position="2347"/>
    </location>
</feature>